<keyword evidence="2" id="KW-1185">Reference proteome</keyword>
<gene>
    <name evidence="1" type="ORF">ANCCEY_15039</name>
</gene>
<proteinExistence type="predicted"/>
<name>A0A0D6L5I7_9BILA</name>
<reference evidence="1 2" key="1">
    <citation type="submission" date="2013-05" db="EMBL/GenBank/DDBJ databases">
        <title>Draft genome of the parasitic nematode Anyclostoma ceylanicum.</title>
        <authorList>
            <person name="Mitreva M."/>
        </authorList>
    </citation>
    <scope>NUCLEOTIDE SEQUENCE [LARGE SCALE GENOMIC DNA]</scope>
</reference>
<sequence>VLKSPHSYGFITKNGDPIQGLTNWRTDHYMAEPWYEYYYKEAYYDDMGSLETSLDPHSDSYDPDYVHHHH</sequence>
<evidence type="ECO:0000313" key="1">
    <source>
        <dbReference type="EMBL" id="EPB65883.1"/>
    </source>
</evidence>
<dbReference type="Proteomes" id="UP000054495">
    <property type="component" value="Unassembled WGS sequence"/>
</dbReference>
<organism evidence="1 2">
    <name type="scientific">Ancylostoma ceylanicum</name>
    <dbReference type="NCBI Taxonomy" id="53326"/>
    <lineage>
        <taxon>Eukaryota</taxon>
        <taxon>Metazoa</taxon>
        <taxon>Ecdysozoa</taxon>
        <taxon>Nematoda</taxon>
        <taxon>Chromadorea</taxon>
        <taxon>Rhabditida</taxon>
        <taxon>Rhabditina</taxon>
        <taxon>Rhabditomorpha</taxon>
        <taxon>Strongyloidea</taxon>
        <taxon>Ancylostomatidae</taxon>
        <taxon>Ancylostomatinae</taxon>
        <taxon>Ancylostoma</taxon>
    </lineage>
</organism>
<feature type="non-terminal residue" evidence="1">
    <location>
        <position position="1"/>
    </location>
</feature>
<dbReference type="AlphaFoldDB" id="A0A0D6L5I7"/>
<accession>A0A0D6L5I7</accession>
<protein>
    <submittedName>
        <fullName evidence="1">Uncharacterized protein</fullName>
    </submittedName>
</protein>
<evidence type="ECO:0000313" key="2">
    <source>
        <dbReference type="Proteomes" id="UP000054495"/>
    </source>
</evidence>
<dbReference type="EMBL" id="KE126899">
    <property type="protein sequence ID" value="EPB65883.1"/>
    <property type="molecule type" value="Genomic_DNA"/>
</dbReference>